<keyword evidence="2" id="KW-1185">Reference proteome</keyword>
<protein>
    <submittedName>
        <fullName evidence="1">Uncharacterized protein</fullName>
    </submittedName>
</protein>
<comment type="caution">
    <text evidence="1">The sequence shown here is derived from an EMBL/GenBank/DDBJ whole genome shotgun (WGS) entry which is preliminary data.</text>
</comment>
<sequence>MAGLSSSIIRKVGEAQKADRIDDFDEKSGYAKSTGMYFSTRPAFRIPEEPFLSFTQYMFAHSYGSKIALVDAPTGKTVSFEELEQQVMALAAGLGSIGVCQGNTVILIAPNSILYPVVFLSVMAIGAVITTANYVNTFPELERQIQDSEARLVVTISSLVQKVKKSGLPLVLMDEDGVSDHVSQPDDAPIFFLSNLLRSDSSKAPPVRIHQEDTAALLYSSGTTGMSKGVIISHKNLISSTIIVFSPLPPAPVDEVILCVLPMFHIYGFSCIVCANLCKARTVVVMPQYNFESMLAAVGRYRVTVLPVVPPVILHLVKRQPGRQYDLSSLRDVGSAAAPLGKELMEAFMKMYPGVQLSQAYGLTETSGLATLIFRQEVMCIGSSGKLVSNVKAKVVDFDSGRFLPPYEKGEIWLHGPCITTGYFKKNEATMATIDSEGWLHTGDIGFFNNEGQLFVVDRLKEMIKYKSFQVAPAELEAVLASHPEITDAAVIPCPDEEAGEVPMAFVVRSPGSTLNEEKVKSFVAAQVSPYKKVRQVVFTNAIPKSASGKILRKELIQLLRSKI</sequence>
<dbReference type="EMBL" id="CM055097">
    <property type="protein sequence ID" value="KAJ7553755.1"/>
    <property type="molecule type" value="Genomic_DNA"/>
</dbReference>
<organism evidence="1 2">
    <name type="scientific">Diphasiastrum complanatum</name>
    <name type="common">Issler's clubmoss</name>
    <name type="synonym">Lycopodium complanatum</name>
    <dbReference type="NCBI Taxonomy" id="34168"/>
    <lineage>
        <taxon>Eukaryota</taxon>
        <taxon>Viridiplantae</taxon>
        <taxon>Streptophyta</taxon>
        <taxon>Embryophyta</taxon>
        <taxon>Tracheophyta</taxon>
        <taxon>Lycopodiopsida</taxon>
        <taxon>Lycopodiales</taxon>
        <taxon>Lycopodiaceae</taxon>
        <taxon>Lycopodioideae</taxon>
        <taxon>Diphasiastrum</taxon>
    </lineage>
</organism>
<reference evidence="2" key="1">
    <citation type="journal article" date="2024" name="Proc. Natl. Acad. Sci. U.S.A.">
        <title>Extraordinary preservation of gene collinearity over three hundred million years revealed in homosporous lycophytes.</title>
        <authorList>
            <person name="Li C."/>
            <person name="Wickell D."/>
            <person name="Kuo L.Y."/>
            <person name="Chen X."/>
            <person name="Nie B."/>
            <person name="Liao X."/>
            <person name="Peng D."/>
            <person name="Ji J."/>
            <person name="Jenkins J."/>
            <person name="Williams M."/>
            <person name="Shu S."/>
            <person name="Plott C."/>
            <person name="Barry K."/>
            <person name="Rajasekar S."/>
            <person name="Grimwood J."/>
            <person name="Han X."/>
            <person name="Sun S."/>
            <person name="Hou Z."/>
            <person name="He W."/>
            <person name="Dai G."/>
            <person name="Sun C."/>
            <person name="Schmutz J."/>
            <person name="Leebens-Mack J.H."/>
            <person name="Li F.W."/>
            <person name="Wang L."/>
        </authorList>
    </citation>
    <scope>NUCLEOTIDE SEQUENCE [LARGE SCALE GENOMIC DNA]</scope>
    <source>
        <strain evidence="2">cv. PW_Plant_1</strain>
    </source>
</reference>
<proteinExistence type="predicted"/>
<gene>
    <name evidence="1" type="ORF">O6H91_06G111400</name>
</gene>
<accession>A0ACC2DHK0</accession>
<name>A0ACC2DHK0_DIPCM</name>
<evidence type="ECO:0000313" key="1">
    <source>
        <dbReference type="EMBL" id="KAJ7553755.1"/>
    </source>
</evidence>
<evidence type="ECO:0000313" key="2">
    <source>
        <dbReference type="Proteomes" id="UP001162992"/>
    </source>
</evidence>
<dbReference type="Proteomes" id="UP001162992">
    <property type="component" value="Chromosome 6"/>
</dbReference>